<dbReference type="GO" id="GO:0016787">
    <property type="term" value="F:hydrolase activity"/>
    <property type="evidence" value="ECO:0007669"/>
    <property type="project" value="UniProtKB-KW"/>
</dbReference>
<dbReference type="InterPro" id="IPR029058">
    <property type="entry name" value="AB_hydrolase_fold"/>
</dbReference>
<gene>
    <name evidence="2" type="ORF">GCM10011591_14040</name>
</gene>
<reference evidence="2" key="1">
    <citation type="journal article" date="2014" name="Int. J. Syst. Evol. Microbiol.">
        <title>Complete genome sequence of Corynebacterium casei LMG S-19264T (=DSM 44701T), isolated from a smear-ripened cheese.</title>
        <authorList>
            <consortium name="US DOE Joint Genome Institute (JGI-PGF)"/>
            <person name="Walter F."/>
            <person name="Albersmeier A."/>
            <person name="Kalinowski J."/>
            <person name="Ruckert C."/>
        </authorList>
    </citation>
    <scope>NUCLEOTIDE SEQUENCE</scope>
    <source>
        <strain evidence="2">CGMCC 4.7278</strain>
    </source>
</reference>
<comment type="caution">
    <text evidence="2">The sequence shown here is derived from an EMBL/GenBank/DDBJ whole genome shotgun (WGS) entry which is preliminary data.</text>
</comment>
<dbReference type="Gene3D" id="3.40.50.1820">
    <property type="entry name" value="alpha/beta hydrolase"/>
    <property type="match status" value="1"/>
</dbReference>
<evidence type="ECO:0000313" key="2">
    <source>
        <dbReference type="EMBL" id="GGK43628.1"/>
    </source>
</evidence>
<protein>
    <submittedName>
        <fullName evidence="2">Alpha/beta hydrolase</fullName>
    </submittedName>
</protein>
<keyword evidence="3" id="KW-1185">Reference proteome</keyword>
<accession>A0A917QCL8</accession>
<organism evidence="2 3">
    <name type="scientific">Nocardia camponoti</name>
    <dbReference type="NCBI Taxonomy" id="1616106"/>
    <lineage>
        <taxon>Bacteria</taxon>
        <taxon>Bacillati</taxon>
        <taxon>Actinomycetota</taxon>
        <taxon>Actinomycetes</taxon>
        <taxon>Mycobacteriales</taxon>
        <taxon>Nocardiaceae</taxon>
        <taxon>Nocardia</taxon>
    </lineage>
</organism>
<dbReference type="SUPFAM" id="SSF53474">
    <property type="entry name" value="alpha/beta-Hydrolases"/>
    <property type="match status" value="1"/>
</dbReference>
<dbReference type="Proteomes" id="UP000612956">
    <property type="component" value="Unassembled WGS sequence"/>
</dbReference>
<dbReference type="AlphaFoldDB" id="A0A917QCL8"/>
<dbReference type="EMBL" id="BMMW01000001">
    <property type="protein sequence ID" value="GGK43628.1"/>
    <property type="molecule type" value="Genomic_DNA"/>
</dbReference>
<dbReference type="RefSeq" id="WP_229683751.1">
    <property type="nucleotide sequence ID" value="NZ_BMMW01000001.1"/>
</dbReference>
<name>A0A917QCL8_9NOCA</name>
<dbReference type="Pfam" id="PF12146">
    <property type="entry name" value="Hydrolase_4"/>
    <property type="match status" value="1"/>
</dbReference>
<evidence type="ECO:0000313" key="3">
    <source>
        <dbReference type="Proteomes" id="UP000612956"/>
    </source>
</evidence>
<reference evidence="2" key="2">
    <citation type="submission" date="2020-09" db="EMBL/GenBank/DDBJ databases">
        <authorList>
            <person name="Sun Q."/>
            <person name="Zhou Y."/>
        </authorList>
    </citation>
    <scope>NUCLEOTIDE SEQUENCE</scope>
    <source>
        <strain evidence="2">CGMCC 4.7278</strain>
    </source>
</reference>
<sequence>MTIQSADGVLLEATLTQAGGDLARGTVLLVHGITVDLDEGGGMFIRLAHQLAACGFEVMRFSFRGHGRSGGTSRGVTVAGECLDLEAAVQATRKRCAGPLSIVAASFGAVPTLLALPWLEREVTRLVLWNPVLDLVGTFLEPELAWGRENFGPDQLRELAEKGCLTVDGNFELGRTLFAEIRVHQPLKALLAAKIPTLIVHGDRDNAVSYDVSAAAAAARPATELHTVRGSDHGFDSRARENEAIVVTARWLVGQSDVAL</sequence>
<dbReference type="InterPro" id="IPR022742">
    <property type="entry name" value="Hydrolase_4"/>
</dbReference>
<feature type="domain" description="Serine aminopeptidase S33" evidence="1">
    <location>
        <begin position="23"/>
        <end position="136"/>
    </location>
</feature>
<evidence type="ECO:0000259" key="1">
    <source>
        <dbReference type="Pfam" id="PF12146"/>
    </source>
</evidence>
<keyword evidence="2" id="KW-0378">Hydrolase</keyword>
<proteinExistence type="predicted"/>